<comment type="caution">
    <text evidence="2">The sequence shown here is derived from an EMBL/GenBank/DDBJ whole genome shotgun (WGS) entry which is preliminary data.</text>
</comment>
<name>A0AAD4JKJ6_PERFH</name>
<evidence type="ECO:0000256" key="1">
    <source>
        <dbReference type="SAM" id="SignalP"/>
    </source>
</evidence>
<gene>
    <name evidence="2" type="ORF">C2S53_020662</name>
</gene>
<proteinExistence type="predicted"/>
<feature type="chain" id="PRO_5042058166" evidence="1">
    <location>
        <begin position="26"/>
        <end position="339"/>
    </location>
</feature>
<protein>
    <submittedName>
        <fullName evidence="2">Late embryogenesis abundant protein-like protein</fullName>
    </submittedName>
</protein>
<dbReference type="EMBL" id="SDAM02000034">
    <property type="protein sequence ID" value="KAH6835558.1"/>
    <property type="molecule type" value="Genomic_DNA"/>
</dbReference>
<dbReference type="InterPro" id="IPR009646">
    <property type="entry name" value="Root_cap"/>
</dbReference>
<feature type="signal peptide" evidence="1">
    <location>
        <begin position="1"/>
        <end position="25"/>
    </location>
</feature>
<keyword evidence="3" id="KW-1185">Reference proteome</keyword>
<organism evidence="2 3">
    <name type="scientific">Perilla frutescens var. hirtella</name>
    <name type="common">Perilla citriodora</name>
    <name type="synonym">Perilla setoyensis</name>
    <dbReference type="NCBI Taxonomy" id="608512"/>
    <lineage>
        <taxon>Eukaryota</taxon>
        <taxon>Viridiplantae</taxon>
        <taxon>Streptophyta</taxon>
        <taxon>Embryophyta</taxon>
        <taxon>Tracheophyta</taxon>
        <taxon>Spermatophyta</taxon>
        <taxon>Magnoliopsida</taxon>
        <taxon>eudicotyledons</taxon>
        <taxon>Gunneridae</taxon>
        <taxon>Pentapetalae</taxon>
        <taxon>asterids</taxon>
        <taxon>lamiids</taxon>
        <taxon>Lamiales</taxon>
        <taxon>Lamiaceae</taxon>
        <taxon>Nepetoideae</taxon>
        <taxon>Elsholtzieae</taxon>
        <taxon>Perilla</taxon>
    </lineage>
</organism>
<keyword evidence="1" id="KW-0732">Signal</keyword>
<evidence type="ECO:0000313" key="2">
    <source>
        <dbReference type="EMBL" id="KAH6835558.1"/>
    </source>
</evidence>
<sequence length="339" mass="37684">MKIFSCKSQFIILLICASIFPHIFAQKQENVVCTSKKSPCFLKKITCPTQCPYRKPKDPKAKACYINCDSPICKADCRYRKPSCNGVGAACYDPRFIGADGAVFYFHGKSNEHFSLVSDSNVQINARFIGHRPSGRSRDYTWIQALGILFGSHSFSVEATKAATWDSSIDHLRFFFDGDEVFLPQGALSSWESARGEVVIERVSSTNSAIISLPETMEIGVNVVPITKEDDRIHNYQIPSDDCFSHLEVQFRFLDLSPEVEGVLGRTYRPDYESQAILGIAMPVVGGEDKYRTTSLLAADCKKCVFSSVKNGDRKPTINHGMMDCSDKFSTGNGIACKK</sequence>
<accession>A0AAD4JKJ6</accession>
<dbReference type="AlphaFoldDB" id="A0AAD4JKJ6"/>
<reference evidence="2 3" key="1">
    <citation type="journal article" date="2021" name="Nat. Commun.">
        <title>Incipient diploidization of the medicinal plant Perilla within 10,000 years.</title>
        <authorList>
            <person name="Zhang Y."/>
            <person name="Shen Q."/>
            <person name="Leng L."/>
            <person name="Zhang D."/>
            <person name="Chen S."/>
            <person name="Shi Y."/>
            <person name="Ning Z."/>
            <person name="Chen S."/>
        </authorList>
    </citation>
    <scope>NUCLEOTIDE SEQUENCE [LARGE SCALE GENOMIC DNA]</scope>
    <source>
        <strain evidence="3">cv. PC099</strain>
    </source>
</reference>
<dbReference type="PANTHER" id="PTHR31656">
    <property type="entry name" value="ROOT CAP DOMAIN-CONTAINING PROTEIN"/>
    <property type="match status" value="1"/>
</dbReference>
<evidence type="ECO:0000313" key="3">
    <source>
        <dbReference type="Proteomes" id="UP001190926"/>
    </source>
</evidence>
<dbReference type="Proteomes" id="UP001190926">
    <property type="component" value="Unassembled WGS sequence"/>
</dbReference>
<dbReference type="Pfam" id="PF06830">
    <property type="entry name" value="Root_cap"/>
    <property type="match status" value="1"/>
</dbReference>